<keyword evidence="3" id="KW-1185">Reference proteome</keyword>
<sequence>MQMDPGHGGAADGGMAGGHDAPALPVKIEQLTPTHPSNKRVRLRYGPIIAPLWNDTSGMGGHHGMADEGGIKHFNILNTLKPCDACILKYGSANLEYVNRTSCDGSPEIANYNTGVWLHHYSLSVQGPGRSDLFCGSKKDGERIMAVHNDRNATYYGSGFDDKAGYFIRPEDTIDVELEIKNDIDTLTPVYFTTEFEFVPLSTEDANKTPKELGYKEVKALWLDAASCDDMGSEILAPLNTTKFTLEGAPWTASFAGSLITTVGHMHDGGVHLEVFRDGEQVCNSLTTYGGSEEYIPRKETIAAGAPDTVHVSSFGACHDFGKFEKGDNITLKAHYDFDKYPGGRNLKNNLSGLMGIAVIILGVDESSSFHGMYPCCFWVDEDCPRDVEQLGDACDEHMMLGGYMSMPDDIDLMPHRQRQDLQHCSQCEELEWLGLSELLPLIDTKSLDRPLSSDPKSSPLDHRRPFFGGGRLHAPDDVSPAGIPRQVEPRLRVLGELLEGKRRREIEGRGRYSLLEIARRESKRAGPLDKSERRRMSVVILTTLAGEWDVD</sequence>
<reference evidence="2 4" key="1">
    <citation type="submission" date="2020-01" db="EMBL/GenBank/DDBJ databases">
        <authorList>
            <consortium name="DOE Joint Genome Institute"/>
            <person name="Haridas S."/>
            <person name="Albert R."/>
            <person name="Binder M."/>
            <person name="Bloem J."/>
            <person name="Labutti K."/>
            <person name="Salamov A."/>
            <person name="Andreopoulos B."/>
            <person name="Baker S.E."/>
            <person name="Barry K."/>
            <person name="Bills G."/>
            <person name="Bluhm B.H."/>
            <person name="Cannon C."/>
            <person name="Castanera R."/>
            <person name="Culley D.E."/>
            <person name="Daum C."/>
            <person name="Ezra D."/>
            <person name="Gonzalez J.B."/>
            <person name="Henrissat B."/>
            <person name="Kuo A."/>
            <person name="Liang C."/>
            <person name="Lipzen A."/>
            <person name="Lutzoni F."/>
            <person name="Magnuson J."/>
            <person name="Mondo S."/>
            <person name="Nolan M."/>
            <person name="Ohm R."/>
            <person name="Pangilinan J."/>
            <person name="Park H.-J."/>
            <person name="Ramirez L."/>
            <person name="Alfaro M."/>
            <person name="Sun H."/>
            <person name="Tritt A."/>
            <person name="Yoshinaga Y."/>
            <person name="Zwiers L.-H."/>
            <person name="Turgeon B.G."/>
            <person name="Goodwin S.B."/>
            <person name="Spatafora J.W."/>
            <person name="Crous P.W."/>
            <person name="Grigoriev I.V."/>
        </authorList>
    </citation>
    <scope>NUCLEOTIDE SEQUENCE</scope>
    <source>
        <strain evidence="2 4">CBS 781.70</strain>
    </source>
</reference>
<proteinExistence type="predicted"/>
<reference evidence="4" key="2">
    <citation type="submission" date="2020-04" db="EMBL/GenBank/DDBJ databases">
        <authorList>
            <consortium name="NCBI Genome Project"/>
        </authorList>
    </citation>
    <scope>NUCLEOTIDE SEQUENCE</scope>
    <source>
        <strain evidence="4">CBS 781.70</strain>
    </source>
</reference>
<accession>A0A6G1FZ20</accession>
<gene>
    <name evidence="2 4" type="ORF">P152DRAFT_475087</name>
</gene>
<evidence type="ECO:0000313" key="4">
    <source>
        <dbReference type="RefSeq" id="XP_033532665.1"/>
    </source>
</evidence>
<dbReference type="Proteomes" id="UP000504638">
    <property type="component" value="Unplaced"/>
</dbReference>
<feature type="region of interest" description="Disordered" evidence="1">
    <location>
        <begin position="1"/>
        <end position="21"/>
    </location>
</feature>
<protein>
    <submittedName>
        <fullName evidence="2 4">Uncharacterized protein</fullName>
    </submittedName>
</protein>
<dbReference type="EMBL" id="ML975163">
    <property type="protein sequence ID" value="KAF1811034.1"/>
    <property type="molecule type" value="Genomic_DNA"/>
</dbReference>
<reference evidence="4" key="3">
    <citation type="submission" date="2025-04" db="UniProtKB">
        <authorList>
            <consortium name="RefSeq"/>
        </authorList>
    </citation>
    <scope>IDENTIFICATION</scope>
    <source>
        <strain evidence="4">CBS 781.70</strain>
    </source>
</reference>
<organism evidence="2">
    <name type="scientific">Eremomyces bilateralis CBS 781.70</name>
    <dbReference type="NCBI Taxonomy" id="1392243"/>
    <lineage>
        <taxon>Eukaryota</taxon>
        <taxon>Fungi</taxon>
        <taxon>Dikarya</taxon>
        <taxon>Ascomycota</taxon>
        <taxon>Pezizomycotina</taxon>
        <taxon>Dothideomycetes</taxon>
        <taxon>Dothideomycetes incertae sedis</taxon>
        <taxon>Eremomycetales</taxon>
        <taxon>Eremomycetaceae</taxon>
        <taxon>Eremomyces</taxon>
    </lineage>
</organism>
<feature type="region of interest" description="Disordered" evidence="1">
    <location>
        <begin position="450"/>
        <end position="484"/>
    </location>
</feature>
<dbReference type="AlphaFoldDB" id="A0A6G1FZ20"/>
<feature type="compositionally biased region" description="Low complexity" evidence="1">
    <location>
        <begin position="450"/>
        <end position="459"/>
    </location>
</feature>
<dbReference type="OrthoDB" id="4142625at2759"/>
<evidence type="ECO:0000313" key="2">
    <source>
        <dbReference type="EMBL" id="KAF1811034.1"/>
    </source>
</evidence>
<evidence type="ECO:0000313" key="3">
    <source>
        <dbReference type="Proteomes" id="UP000504638"/>
    </source>
</evidence>
<evidence type="ECO:0000256" key="1">
    <source>
        <dbReference type="SAM" id="MobiDB-lite"/>
    </source>
</evidence>
<dbReference type="GeneID" id="54421955"/>
<dbReference type="RefSeq" id="XP_033532665.1">
    <property type="nucleotide sequence ID" value="XM_033681385.1"/>
</dbReference>
<feature type="compositionally biased region" description="Gly residues" evidence="1">
    <location>
        <begin position="1"/>
        <end position="17"/>
    </location>
</feature>
<name>A0A6G1FZ20_9PEZI</name>